<feature type="domain" description="C2H2-type" evidence="13">
    <location>
        <begin position="404"/>
        <end position="433"/>
    </location>
</feature>
<dbReference type="Proteomes" id="UP000838412">
    <property type="component" value="Chromosome 3"/>
</dbReference>
<comment type="similarity">
    <text evidence="2">Belongs to the GLI C2H2-type zinc-finger protein family.</text>
</comment>
<evidence type="ECO:0000256" key="2">
    <source>
        <dbReference type="ARBA" id="ARBA00010831"/>
    </source>
</evidence>
<feature type="domain" description="C2H2-type" evidence="13">
    <location>
        <begin position="374"/>
        <end position="403"/>
    </location>
</feature>
<evidence type="ECO:0000256" key="8">
    <source>
        <dbReference type="ARBA" id="ARBA00023125"/>
    </source>
</evidence>
<dbReference type="Pfam" id="PF00096">
    <property type="entry name" value="zf-C2H2"/>
    <property type="match status" value="5"/>
</dbReference>
<evidence type="ECO:0000259" key="13">
    <source>
        <dbReference type="PROSITE" id="PS50157"/>
    </source>
</evidence>
<dbReference type="PANTHER" id="PTHR45718:SF6">
    <property type="entry name" value="ZINC FINGER PROTEIN GLI2"/>
    <property type="match status" value="1"/>
</dbReference>
<dbReference type="GO" id="GO:0008270">
    <property type="term" value="F:zinc ion binding"/>
    <property type="evidence" value="ECO:0007669"/>
    <property type="project" value="UniProtKB-KW"/>
</dbReference>
<dbReference type="GO" id="GO:0000978">
    <property type="term" value="F:RNA polymerase II cis-regulatory region sequence-specific DNA binding"/>
    <property type="evidence" value="ECO:0007669"/>
    <property type="project" value="TreeGrafter"/>
</dbReference>
<keyword evidence="3" id="KW-0479">Metal-binding</keyword>
<dbReference type="InterPro" id="IPR013087">
    <property type="entry name" value="Znf_C2H2_type"/>
</dbReference>
<dbReference type="FunFam" id="3.30.160.60:FF:000710">
    <property type="entry name" value="Zinc finger protein 768"/>
    <property type="match status" value="1"/>
</dbReference>
<protein>
    <submittedName>
        <fullName evidence="14">ZNF143 protein</fullName>
    </submittedName>
</protein>
<dbReference type="PROSITE" id="PS50157">
    <property type="entry name" value="ZINC_FINGER_C2H2_2"/>
    <property type="match status" value="7"/>
</dbReference>
<keyword evidence="7" id="KW-0805">Transcription regulation</keyword>
<name>A0A8J9ZN38_BRALA</name>
<dbReference type="AlphaFoldDB" id="A0A8J9ZN38"/>
<dbReference type="GO" id="GO:0005634">
    <property type="term" value="C:nucleus"/>
    <property type="evidence" value="ECO:0007669"/>
    <property type="project" value="UniProtKB-SubCell"/>
</dbReference>
<dbReference type="FunFam" id="3.30.160.60:FF:000137">
    <property type="entry name" value="Putative zinc finger protein 143"/>
    <property type="match status" value="1"/>
</dbReference>
<evidence type="ECO:0000256" key="3">
    <source>
        <dbReference type="ARBA" id="ARBA00022723"/>
    </source>
</evidence>
<evidence type="ECO:0000256" key="12">
    <source>
        <dbReference type="SAM" id="MobiDB-lite"/>
    </source>
</evidence>
<dbReference type="SUPFAM" id="SSF57667">
    <property type="entry name" value="beta-beta-alpha zinc fingers"/>
    <property type="match status" value="4"/>
</dbReference>
<dbReference type="EMBL" id="OV696688">
    <property type="protein sequence ID" value="CAH1257340.1"/>
    <property type="molecule type" value="Genomic_DNA"/>
</dbReference>
<evidence type="ECO:0000313" key="14">
    <source>
        <dbReference type="EMBL" id="CAH1257340.1"/>
    </source>
</evidence>
<dbReference type="FunFam" id="3.30.160.60:FF:000071">
    <property type="entry name" value="Putative zinc finger protein 143"/>
    <property type="match status" value="1"/>
</dbReference>
<feature type="domain" description="C2H2-type" evidence="13">
    <location>
        <begin position="434"/>
        <end position="463"/>
    </location>
</feature>
<dbReference type="SMART" id="SM00355">
    <property type="entry name" value="ZnF_C2H2"/>
    <property type="match status" value="7"/>
</dbReference>
<keyword evidence="5 11" id="KW-0863">Zinc-finger</keyword>
<evidence type="ECO:0000256" key="11">
    <source>
        <dbReference type="PROSITE-ProRule" id="PRU00042"/>
    </source>
</evidence>
<dbReference type="FunFam" id="3.30.160.60:FF:000072">
    <property type="entry name" value="zinc finger protein 143 isoform X1"/>
    <property type="match status" value="1"/>
</dbReference>
<keyword evidence="8" id="KW-0238">DNA-binding</keyword>
<feature type="domain" description="C2H2-type" evidence="13">
    <location>
        <begin position="344"/>
        <end position="373"/>
    </location>
</feature>
<feature type="compositionally biased region" description="Low complexity" evidence="12">
    <location>
        <begin position="686"/>
        <end position="699"/>
    </location>
</feature>
<evidence type="ECO:0000256" key="1">
    <source>
        <dbReference type="ARBA" id="ARBA00004123"/>
    </source>
</evidence>
<gene>
    <name evidence="14" type="primary">ZNF143</name>
    <name evidence="14" type="ORF">BLAG_LOCUS15309</name>
</gene>
<keyword evidence="4" id="KW-0677">Repeat</keyword>
<organism evidence="14 15">
    <name type="scientific">Branchiostoma lanceolatum</name>
    <name type="common">Common lancelet</name>
    <name type="synonym">Amphioxus lanceolatum</name>
    <dbReference type="NCBI Taxonomy" id="7740"/>
    <lineage>
        <taxon>Eukaryota</taxon>
        <taxon>Metazoa</taxon>
        <taxon>Chordata</taxon>
        <taxon>Cephalochordata</taxon>
        <taxon>Leptocardii</taxon>
        <taxon>Amphioxiformes</taxon>
        <taxon>Branchiostomatidae</taxon>
        <taxon>Branchiostoma</taxon>
    </lineage>
</organism>
<keyword evidence="15" id="KW-1185">Reference proteome</keyword>
<dbReference type="Gene3D" id="3.30.160.60">
    <property type="entry name" value="Classic Zinc Finger"/>
    <property type="match status" value="7"/>
</dbReference>
<feature type="region of interest" description="Disordered" evidence="12">
    <location>
        <begin position="744"/>
        <end position="786"/>
    </location>
</feature>
<dbReference type="PROSITE" id="PS00028">
    <property type="entry name" value="ZINC_FINGER_C2H2_1"/>
    <property type="match status" value="7"/>
</dbReference>
<evidence type="ECO:0000256" key="7">
    <source>
        <dbReference type="ARBA" id="ARBA00023015"/>
    </source>
</evidence>
<evidence type="ECO:0000256" key="10">
    <source>
        <dbReference type="ARBA" id="ARBA00023242"/>
    </source>
</evidence>
<dbReference type="FunFam" id="3.30.160.60:FF:000236">
    <property type="entry name" value="zinc finger protein 143 isoform X1"/>
    <property type="match status" value="1"/>
</dbReference>
<dbReference type="InterPro" id="IPR036236">
    <property type="entry name" value="Znf_C2H2_sf"/>
</dbReference>
<accession>A0A8J9ZN38</accession>
<proteinExistence type="inferred from homology"/>
<dbReference type="InterPro" id="IPR043359">
    <property type="entry name" value="GLI-like"/>
</dbReference>
<feature type="domain" description="C2H2-type" evidence="13">
    <location>
        <begin position="494"/>
        <end position="522"/>
    </location>
</feature>
<keyword evidence="9" id="KW-0804">Transcription</keyword>
<feature type="domain" description="C2H2-type" evidence="13">
    <location>
        <begin position="314"/>
        <end position="343"/>
    </location>
</feature>
<feature type="compositionally biased region" description="Low complexity" evidence="12">
    <location>
        <begin position="753"/>
        <end position="767"/>
    </location>
</feature>
<keyword evidence="10" id="KW-0539">Nucleus</keyword>
<sequence length="786" mass="82682">MEAATSDDNQPKALDAAAMATNEQEVIGMLLAQSGDGTMQLHTANGGTEDHQIAVSLAEGVSTARADLGQMYLSSDGKTLHMVDGQSLQAVTLADGTTAYIQHNPTKDGKLVEGQAIQLEDGTTAYVQAVPADTTTMKEPDPTGFQMSDGQAVQLEDGTTAYIHHAPKGFEGTTVQAVQLEDGTTAYIHTPSTVLQHGEGVLHAGDAGLDNLPGSSDEGVDPTSISALEQYASQVSGGDQTVSQSDGAVTSTTITTLPHDDGPSMVPTPTTTSAAALVPDQTHITFEKARILQITQSPGPRTSMKAAQLGEKAFRCEFEGCGRLYTTAHHLKVHERAHTGDRPYKCEHQGCDKAFATGYGLKSHTRTHTGEKPYKCPEETCTKAFKTSGDLQKHVRTHTGERPFKCPFEGCDRSFTTSNIRKVHIRTHTGERPYVCNIEGCGRSFASATNFKNHSRIHTGEKPYVCTVQGCGKRFTEYSSLYKHHVVHTHSKPYICNHCGKNYRQTSTLAMHKRTAHGDNEAMEEGEEPAAQFYAAPAAEADGEPDPKRPRIQYQLTLTADQAQQSGLPEGLAVVTSADGTMSTQEGQTVTMVTQDGQQITMVTTSEGMAVAADPSTLAAMQVEGVTTTTGDAAPVTMVTQDGQQIAMVTASEAASITAEPGSALAAMQAAAEEAAANAAAASAASSSQSSSEAISSSADISQQPDSQEADQGLAQMDDGSRIAVESAQATLLQLAEQQNLTISVAGVQPDDGTASAEAEPSSATGGDDQIPEQPDSTAYPDSIVG</sequence>
<comment type="subcellular location">
    <subcellularLocation>
        <location evidence="1">Nucleus</location>
    </subcellularLocation>
</comment>
<evidence type="ECO:0000256" key="6">
    <source>
        <dbReference type="ARBA" id="ARBA00022833"/>
    </source>
</evidence>
<dbReference type="OrthoDB" id="6077919at2759"/>
<feature type="region of interest" description="Disordered" evidence="12">
    <location>
        <begin position="686"/>
        <end position="722"/>
    </location>
</feature>
<reference evidence="14" key="1">
    <citation type="submission" date="2022-01" db="EMBL/GenBank/DDBJ databases">
        <authorList>
            <person name="Braso-Vives M."/>
        </authorList>
    </citation>
    <scope>NUCLEOTIDE SEQUENCE</scope>
</reference>
<dbReference type="FunFam" id="3.30.160.60:FF:000125">
    <property type="entry name" value="Putative zinc finger protein 143"/>
    <property type="match status" value="2"/>
</dbReference>
<evidence type="ECO:0000256" key="9">
    <source>
        <dbReference type="ARBA" id="ARBA00023163"/>
    </source>
</evidence>
<dbReference type="PANTHER" id="PTHR45718">
    <property type="entry name" value="TRANSCRIPTIONAL ACTIVATOR CUBITUS INTERRUPTUS"/>
    <property type="match status" value="1"/>
</dbReference>
<evidence type="ECO:0000256" key="5">
    <source>
        <dbReference type="ARBA" id="ARBA00022771"/>
    </source>
</evidence>
<keyword evidence="6" id="KW-0862">Zinc</keyword>
<feature type="domain" description="C2H2-type" evidence="13">
    <location>
        <begin position="464"/>
        <end position="493"/>
    </location>
</feature>
<evidence type="ECO:0000313" key="15">
    <source>
        <dbReference type="Proteomes" id="UP000838412"/>
    </source>
</evidence>
<dbReference type="GO" id="GO:0000981">
    <property type="term" value="F:DNA-binding transcription factor activity, RNA polymerase II-specific"/>
    <property type="evidence" value="ECO:0007669"/>
    <property type="project" value="TreeGrafter"/>
</dbReference>
<evidence type="ECO:0000256" key="4">
    <source>
        <dbReference type="ARBA" id="ARBA00022737"/>
    </source>
</evidence>